<evidence type="ECO:0000313" key="1">
    <source>
        <dbReference type="EMBL" id="XDO01851.1"/>
    </source>
</evidence>
<organism evidence="1">
    <name type="scientific">Florenciella sp. virus SA2</name>
    <dbReference type="NCBI Taxonomy" id="3240092"/>
    <lineage>
        <taxon>Viruses</taxon>
    </lineage>
</organism>
<sequence length="133" mass="13619">MSNAVMSAPTNAAHLAGDGGLNAPAMVYDLSGSTILGETMGDGNTYNFSSDLSGLIMEFADLEVNVSTAPSYDVSLVQVAGLDVSALAIIDLSCSYHDVSGIFKFTFDSHDASNVDASNSYAGALVGLIVVSK</sequence>
<evidence type="ECO:0008006" key="2">
    <source>
        <dbReference type="Google" id="ProtNLM"/>
    </source>
</evidence>
<accession>A0AB39J6A9</accession>
<protein>
    <recommendedName>
        <fullName evidence="2">Capsid protein</fullName>
    </recommendedName>
</protein>
<gene>
    <name evidence="1" type="ORF">FloV-SA2_00025</name>
</gene>
<dbReference type="EMBL" id="PP542043">
    <property type="protein sequence ID" value="XDO01851.1"/>
    <property type="molecule type" value="Genomic_DNA"/>
</dbReference>
<name>A0AB39J6A9_9VIRU</name>
<proteinExistence type="predicted"/>
<reference evidence="1" key="1">
    <citation type="submission" date="2024-03" db="EMBL/GenBank/DDBJ databases">
        <title>Eukaryotic viruses encode the ribosomal protein eL40.</title>
        <authorList>
            <person name="Thomy J."/>
            <person name="Schvarcz C.R."/>
            <person name="McBeain K.A."/>
            <person name="Edwards K.F."/>
            <person name="Steward G.F."/>
        </authorList>
    </citation>
    <scope>NUCLEOTIDE SEQUENCE</scope>
    <source>
        <strain evidence="1">FloV-SA2</strain>
    </source>
</reference>